<feature type="domain" description="SCO6045-like C-terminal" evidence="1">
    <location>
        <begin position="11"/>
        <end position="94"/>
    </location>
</feature>
<evidence type="ECO:0000313" key="2">
    <source>
        <dbReference type="EMBL" id="MEJ8281539.1"/>
    </source>
</evidence>
<reference evidence="2 3" key="1">
    <citation type="submission" date="2024-03" db="EMBL/GenBank/DDBJ databases">
        <title>Draft genome sequence of Pseudonocardia sp. DW16-2.</title>
        <authorList>
            <person name="Duangmal K."/>
        </authorList>
    </citation>
    <scope>NUCLEOTIDE SEQUENCE [LARGE SCALE GENOMIC DNA]</scope>
    <source>
        <strain evidence="2 3">DW16-2</strain>
    </source>
</reference>
<dbReference type="Proteomes" id="UP001364211">
    <property type="component" value="Unassembled WGS sequence"/>
</dbReference>
<evidence type="ECO:0000259" key="1">
    <source>
        <dbReference type="Pfam" id="PF26136"/>
    </source>
</evidence>
<keyword evidence="3" id="KW-1185">Reference proteome</keyword>
<organism evidence="2 3">
    <name type="scientific">Pseudonocardia spirodelae</name>
    <dbReference type="NCBI Taxonomy" id="3133431"/>
    <lineage>
        <taxon>Bacteria</taxon>
        <taxon>Bacillati</taxon>
        <taxon>Actinomycetota</taxon>
        <taxon>Actinomycetes</taxon>
        <taxon>Pseudonocardiales</taxon>
        <taxon>Pseudonocardiaceae</taxon>
        <taxon>Pseudonocardia</taxon>
    </lineage>
</organism>
<protein>
    <recommendedName>
        <fullName evidence="1">SCO6045-like C-terminal domain-containing protein</fullName>
    </recommendedName>
</protein>
<dbReference type="RefSeq" id="WP_340293980.1">
    <property type="nucleotide sequence ID" value="NZ_JBBJUP010000020.1"/>
</dbReference>
<comment type="caution">
    <text evidence="2">The sequence shown here is derived from an EMBL/GenBank/DDBJ whole genome shotgun (WGS) entry which is preliminary data.</text>
</comment>
<proteinExistence type="predicted"/>
<accession>A0ABU8TCA0</accession>
<name>A0ABU8TCA0_9PSEU</name>
<dbReference type="InterPro" id="IPR058711">
    <property type="entry name" value="SCO6045-like_C"/>
</dbReference>
<dbReference type="Pfam" id="PF26136">
    <property type="entry name" value="SCO6045_C"/>
    <property type="match status" value="1"/>
</dbReference>
<dbReference type="EMBL" id="JBBJUP010000020">
    <property type="protein sequence ID" value="MEJ8281539.1"/>
    <property type="molecule type" value="Genomic_DNA"/>
</dbReference>
<sequence>MSAPPSGGDLARRQAALVAALVAGGATPAGFDPQRLAATRRALLRKRAGLVAAAWPLLAAGAGPAWQELFDARFAGVAPYGAEREGWDLARELAAAGRLGPGALRELAAREAASRYDGRTAPRPRPVLARWWRGRPR</sequence>
<evidence type="ECO:0000313" key="3">
    <source>
        <dbReference type="Proteomes" id="UP001364211"/>
    </source>
</evidence>
<gene>
    <name evidence="2" type="ORF">WJX68_21570</name>
</gene>